<dbReference type="EMBL" id="CAJNNW010028259">
    <property type="protein sequence ID" value="CAE8695407.1"/>
    <property type="molecule type" value="Genomic_DNA"/>
</dbReference>
<evidence type="ECO:0000256" key="5">
    <source>
        <dbReference type="PIRSR" id="PIRSR601834-1"/>
    </source>
</evidence>
<evidence type="ECO:0000256" key="1">
    <source>
        <dbReference type="ARBA" id="ARBA00001974"/>
    </source>
</evidence>
<evidence type="ECO:0000256" key="4">
    <source>
        <dbReference type="ARBA" id="ARBA00023002"/>
    </source>
</evidence>
<feature type="region of interest" description="Disordered" evidence="6">
    <location>
        <begin position="180"/>
        <end position="248"/>
    </location>
</feature>
<comment type="caution">
    <text evidence="8">The sequence shown here is derived from an EMBL/GenBank/DDBJ whole genome shotgun (WGS) entry which is preliminary data.</text>
</comment>
<feature type="binding site" evidence="5">
    <location>
        <position position="314"/>
    </location>
    <ligand>
        <name>FAD</name>
        <dbReference type="ChEBI" id="CHEBI:57692"/>
    </ligand>
</feature>
<dbReference type="PRINTS" id="PR00406">
    <property type="entry name" value="CYTB5RDTASE"/>
</dbReference>
<feature type="domain" description="FAD-binding FR-type" evidence="7">
    <location>
        <begin position="259"/>
        <end position="367"/>
    </location>
</feature>
<evidence type="ECO:0000313" key="9">
    <source>
        <dbReference type="Proteomes" id="UP000626109"/>
    </source>
</evidence>
<accession>A0A813K2N8</accession>
<keyword evidence="4" id="KW-0560">Oxidoreductase</keyword>
<dbReference type="Pfam" id="PF00970">
    <property type="entry name" value="FAD_binding_6"/>
    <property type="match status" value="1"/>
</dbReference>
<dbReference type="InterPro" id="IPR011990">
    <property type="entry name" value="TPR-like_helical_dom_sf"/>
</dbReference>
<dbReference type="InterPro" id="IPR017938">
    <property type="entry name" value="Riboflavin_synthase-like_b-brl"/>
</dbReference>
<dbReference type="Gene3D" id="2.40.30.10">
    <property type="entry name" value="Translation factors"/>
    <property type="match status" value="1"/>
</dbReference>
<keyword evidence="3 5" id="KW-0274">FAD</keyword>
<dbReference type="GO" id="GO:0016491">
    <property type="term" value="F:oxidoreductase activity"/>
    <property type="evidence" value="ECO:0007669"/>
    <property type="project" value="UniProtKB-KW"/>
</dbReference>
<organism evidence="8 9">
    <name type="scientific">Polarella glacialis</name>
    <name type="common">Dinoflagellate</name>
    <dbReference type="NCBI Taxonomy" id="89957"/>
    <lineage>
        <taxon>Eukaryota</taxon>
        <taxon>Sar</taxon>
        <taxon>Alveolata</taxon>
        <taxon>Dinophyceae</taxon>
        <taxon>Suessiales</taxon>
        <taxon>Suessiaceae</taxon>
        <taxon>Polarella</taxon>
    </lineage>
</organism>
<dbReference type="InterPro" id="IPR039261">
    <property type="entry name" value="FNR_nucleotide-bd"/>
</dbReference>
<feature type="non-terminal residue" evidence="8">
    <location>
        <position position="1"/>
    </location>
</feature>
<dbReference type="InterPro" id="IPR017927">
    <property type="entry name" value="FAD-bd_FR_type"/>
</dbReference>
<dbReference type="CDD" id="cd06183">
    <property type="entry name" value="cyt_b5_reduct_like"/>
    <property type="match status" value="1"/>
</dbReference>
<dbReference type="Pfam" id="PF00175">
    <property type="entry name" value="NAD_binding_1"/>
    <property type="match status" value="1"/>
</dbReference>
<reference evidence="8" key="1">
    <citation type="submission" date="2021-02" db="EMBL/GenBank/DDBJ databases">
        <authorList>
            <person name="Dougan E. K."/>
            <person name="Rhodes N."/>
            <person name="Thang M."/>
            <person name="Chan C."/>
        </authorList>
    </citation>
    <scope>NUCLEOTIDE SEQUENCE</scope>
</reference>
<feature type="compositionally biased region" description="Basic and acidic residues" evidence="6">
    <location>
        <begin position="214"/>
        <end position="231"/>
    </location>
</feature>
<dbReference type="PANTHER" id="PTHR19370">
    <property type="entry name" value="NADH-CYTOCHROME B5 REDUCTASE"/>
    <property type="match status" value="1"/>
</dbReference>
<keyword evidence="2 5" id="KW-0285">Flavoprotein</keyword>
<dbReference type="AlphaFoldDB" id="A0A813K2N8"/>
<proteinExistence type="predicted"/>
<dbReference type="SUPFAM" id="SSF48452">
    <property type="entry name" value="TPR-like"/>
    <property type="match status" value="1"/>
</dbReference>
<dbReference type="Gene3D" id="3.40.50.80">
    <property type="entry name" value="Nucleotide-binding domain of ferredoxin-NADP reductase (FNR) module"/>
    <property type="match status" value="1"/>
</dbReference>
<evidence type="ECO:0000256" key="3">
    <source>
        <dbReference type="ARBA" id="ARBA00022827"/>
    </source>
</evidence>
<evidence type="ECO:0000256" key="6">
    <source>
        <dbReference type="SAM" id="MobiDB-lite"/>
    </source>
</evidence>
<feature type="non-terminal residue" evidence="8">
    <location>
        <position position="460"/>
    </location>
</feature>
<dbReference type="Proteomes" id="UP000626109">
    <property type="component" value="Unassembled WGS sequence"/>
</dbReference>
<dbReference type="SUPFAM" id="SSF52343">
    <property type="entry name" value="Ferredoxin reductase-like, C-terminal NADP-linked domain"/>
    <property type="match status" value="1"/>
</dbReference>
<dbReference type="Gene3D" id="1.25.40.10">
    <property type="entry name" value="Tetratricopeptide repeat domain"/>
    <property type="match status" value="1"/>
</dbReference>
<feature type="binding site" evidence="5">
    <location>
        <position position="383"/>
    </location>
    <ligand>
        <name>FAD</name>
        <dbReference type="ChEBI" id="CHEBI:57692"/>
    </ligand>
</feature>
<evidence type="ECO:0000313" key="8">
    <source>
        <dbReference type="EMBL" id="CAE8695407.1"/>
    </source>
</evidence>
<feature type="compositionally biased region" description="Low complexity" evidence="6">
    <location>
        <begin position="184"/>
        <end position="197"/>
    </location>
</feature>
<protein>
    <recommendedName>
        <fullName evidence="7">FAD-binding FR-type domain-containing protein</fullName>
    </recommendedName>
</protein>
<dbReference type="InterPro" id="IPR001433">
    <property type="entry name" value="OxRdtase_FAD/NAD-bd"/>
</dbReference>
<dbReference type="InterPro" id="IPR008333">
    <property type="entry name" value="Cbr1-like_FAD-bd_dom"/>
</dbReference>
<feature type="binding site" evidence="5">
    <location>
        <position position="342"/>
    </location>
    <ligand>
        <name>FAD</name>
        <dbReference type="ChEBI" id="CHEBI:57692"/>
    </ligand>
</feature>
<feature type="binding site" evidence="5">
    <location>
        <position position="316"/>
    </location>
    <ligand>
        <name>FAD</name>
        <dbReference type="ChEBI" id="CHEBI:57692"/>
    </ligand>
</feature>
<dbReference type="InterPro" id="IPR001834">
    <property type="entry name" value="CBR-like"/>
</dbReference>
<feature type="binding site" evidence="5">
    <location>
        <position position="335"/>
    </location>
    <ligand>
        <name>FAD</name>
        <dbReference type="ChEBI" id="CHEBI:57692"/>
    </ligand>
</feature>
<gene>
    <name evidence="8" type="ORF">PGLA2088_LOCUS29322</name>
</gene>
<dbReference type="SUPFAM" id="SSF63380">
    <property type="entry name" value="Riboflavin synthase domain-like"/>
    <property type="match status" value="1"/>
</dbReference>
<evidence type="ECO:0000259" key="7">
    <source>
        <dbReference type="PROSITE" id="PS51384"/>
    </source>
</evidence>
<feature type="binding site" evidence="5">
    <location>
        <position position="343"/>
    </location>
    <ligand>
        <name>FAD</name>
        <dbReference type="ChEBI" id="CHEBI:57692"/>
    </ligand>
</feature>
<dbReference type="PROSITE" id="PS51384">
    <property type="entry name" value="FAD_FR"/>
    <property type="match status" value="1"/>
</dbReference>
<name>A0A813K2N8_POLGL</name>
<comment type="cofactor">
    <cofactor evidence="1 5">
        <name>FAD</name>
        <dbReference type="ChEBI" id="CHEBI:57692"/>
    </cofactor>
</comment>
<sequence length="460" mass="50038">LGHCGKGPNCNVVGGSQGRSIVVKGLKKMSKIEALIMDHIEGFEQNAVQKKVAKLKYTARREEKPADRLAKIAEALALLGPEAKASASEPTLFAQLLVMRARETVKSNAAAALKDAQTAIELVPDWAMGQIVLSQALEASTKIHEATEAMAAALKIGYGVDKQVMKRQLQRLERRAAEVPPLAIAPEEAPTASAAPTEDQREANPKSKAKARRSSSEDRAESSSKPEASDKKARRSSSSTPTAEKKAEEVIEEIVEELPEFQEWKIGAVKKVNHDCLRIEMSCSEKTVQNYAEDIWHIDLLAEMDEFGDEQVRRSYTPVSSATQLSQGFLDLMVKVVPGGRMSQHVASLQQGATMLVSQPHITLSPSEYRGGVVMIAGGSAVTVALQVCESILRLVERRNEDDALTMPVGMPGKEVHLFMCNKTAEDVLFADRFEELLQANPSFHVTHCLSQGQPPAPAT</sequence>
<evidence type="ECO:0000256" key="2">
    <source>
        <dbReference type="ARBA" id="ARBA00022630"/>
    </source>
</evidence>